<keyword evidence="1" id="KW-1133">Transmembrane helix</keyword>
<reference evidence="2 3" key="1">
    <citation type="submission" date="2024-10" db="EMBL/GenBank/DDBJ databases">
        <title>Novel secondary metabolite-producing bacteria for plant disease control.</title>
        <authorList>
            <person name="Chevrette M."/>
        </authorList>
    </citation>
    <scope>NUCLEOTIDE SEQUENCE [LARGE SCALE GENOMIC DNA]</scope>
    <source>
        <strain evidence="2 3">J30 TE3557</strain>
    </source>
</reference>
<accession>A0ABW8N487</accession>
<name>A0ABW8N487_9MICC</name>
<gene>
    <name evidence="2" type="ORF">ABIA52_001104</name>
</gene>
<evidence type="ECO:0000313" key="2">
    <source>
        <dbReference type="EMBL" id="MFK4638215.1"/>
    </source>
</evidence>
<dbReference type="EMBL" id="JBIYEW010000003">
    <property type="protein sequence ID" value="MFK4638215.1"/>
    <property type="molecule type" value="Genomic_DNA"/>
</dbReference>
<keyword evidence="1" id="KW-0472">Membrane</keyword>
<protein>
    <recommendedName>
        <fullName evidence="4">DUF2510 domain-containing protein</fullName>
    </recommendedName>
</protein>
<sequence>MEKKPGWYWEESRPRHVRHWDGQSWGNTILLNQLGDVPVFHAENSTVMSRSHGVLKRNSSTWPQAILGLGLISAIGIWLFTACIPGAGKTDAVQSTSADYETAPALPEQSPVTSPRGSAASKLVTALSRGGNATAAGYVSPTVAFHYAGVMFALKGCQLTSDWYSTGDGPVLSGEMMCRDGDLVAIDVTFDANNRVTKILGQGVNREFDSTLTTNPTF</sequence>
<comment type="caution">
    <text evidence="2">The sequence shown here is derived from an EMBL/GenBank/DDBJ whole genome shotgun (WGS) entry which is preliminary data.</text>
</comment>
<evidence type="ECO:0000313" key="3">
    <source>
        <dbReference type="Proteomes" id="UP001620520"/>
    </source>
</evidence>
<keyword evidence="1" id="KW-0812">Transmembrane</keyword>
<keyword evidence="3" id="KW-1185">Reference proteome</keyword>
<evidence type="ECO:0008006" key="4">
    <source>
        <dbReference type="Google" id="ProtNLM"/>
    </source>
</evidence>
<organism evidence="2 3">
    <name type="scientific">Paenarthrobacter histidinolovorans</name>
    <dbReference type="NCBI Taxonomy" id="43664"/>
    <lineage>
        <taxon>Bacteria</taxon>
        <taxon>Bacillati</taxon>
        <taxon>Actinomycetota</taxon>
        <taxon>Actinomycetes</taxon>
        <taxon>Micrococcales</taxon>
        <taxon>Micrococcaceae</taxon>
        <taxon>Paenarthrobacter</taxon>
    </lineage>
</organism>
<feature type="transmembrane region" description="Helical" evidence="1">
    <location>
        <begin position="65"/>
        <end position="87"/>
    </location>
</feature>
<evidence type="ECO:0000256" key="1">
    <source>
        <dbReference type="SAM" id="Phobius"/>
    </source>
</evidence>
<dbReference type="Proteomes" id="UP001620520">
    <property type="component" value="Unassembled WGS sequence"/>
</dbReference>
<proteinExistence type="predicted"/>